<dbReference type="PANTHER" id="PTHR24183:SF1">
    <property type="entry name" value="FIBRONECTIN TYPE 3 AND ANKYRIN REPEAT DOMAINS PROTEIN 1"/>
    <property type="match status" value="1"/>
</dbReference>
<keyword evidence="2" id="KW-1133">Transmembrane helix</keyword>
<evidence type="ECO:0000313" key="4">
    <source>
        <dbReference type="Proteomes" id="UP000520814"/>
    </source>
</evidence>
<dbReference type="PANTHER" id="PTHR24183">
    <property type="entry name" value="FIBRONECTIN TYPE 3 AND ANKYRIN REPEAT DOMAINS PROTEIN 1"/>
    <property type="match status" value="1"/>
</dbReference>
<keyword evidence="2" id="KW-0812">Transmembrane</keyword>
<evidence type="ECO:0000256" key="2">
    <source>
        <dbReference type="SAM" id="Phobius"/>
    </source>
</evidence>
<dbReference type="Pfam" id="PF12796">
    <property type="entry name" value="Ank_2"/>
    <property type="match status" value="1"/>
</dbReference>
<dbReference type="Proteomes" id="UP000520814">
    <property type="component" value="Unassembled WGS sequence"/>
</dbReference>
<name>A0A7W9STE3_ARMRO</name>
<feature type="repeat" description="ANK" evidence="1">
    <location>
        <begin position="121"/>
        <end position="153"/>
    </location>
</feature>
<evidence type="ECO:0000256" key="1">
    <source>
        <dbReference type="PROSITE-ProRule" id="PRU00023"/>
    </source>
</evidence>
<dbReference type="AlphaFoldDB" id="A0A7W9STE3"/>
<sequence length="181" mass="20201">MKPTDKPPKQLVRTVILTILMVVPLLISLQVFPVALIQVIYIASLLAFPLALLLGVWLLNGACHKRWFGLFLALIVFMPIGFFGTMIWESGDEMCHKAARNGSVEWLRTVLTGGPDVVDTHGNSLLMKAAQYGHTEMVRELLRRGARTGYRDGDGDTALSVAIRYKHDDCVRLLREAGARW</sequence>
<dbReference type="Gene3D" id="1.25.40.20">
    <property type="entry name" value="Ankyrin repeat-containing domain"/>
    <property type="match status" value="1"/>
</dbReference>
<keyword evidence="1" id="KW-0040">ANK repeat</keyword>
<organism evidence="3 4">
    <name type="scientific">Armatimonas rosea</name>
    <dbReference type="NCBI Taxonomy" id="685828"/>
    <lineage>
        <taxon>Bacteria</taxon>
        <taxon>Bacillati</taxon>
        <taxon>Armatimonadota</taxon>
        <taxon>Armatimonadia</taxon>
        <taxon>Armatimonadales</taxon>
        <taxon>Armatimonadaceae</taxon>
        <taxon>Armatimonas</taxon>
    </lineage>
</organism>
<feature type="transmembrane region" description="Helical" evidence="2">
    <location>
        <begin position="67"/>
        <end position="88"/>
    </location>
</feature>
<accession>A0A7W9STE3</accession>
<evidence type="ECO:0000313" key="3">
    <source>
        <dbReference type="EMBL" id="MBB6052512.1"/>
    </source>
</evidence>
<dbReference type="InterPro" id="IPR036770">
    <property type="entry name" value="Ankyrin_rpt-contain_sf"/>
</dbReference>
<dbReference type="RefSeq" id="WP_184201675.1">
    <property type="nucleotide sequence ID" value="NZ_JACHGW010000004.1"/>
</dbReference>
<dbReference type="SUPFAM" id="SSF48403">
    <property type="entry name" value="Ankyrin repeat"/>
    <property type="match status" value="1"/>
</dbReference>
<reference evidence="3 4" key="1">
    <citation type="submission" date="2020-08" db="EMBL/GenBank/DDBJ databases">
        <title>Genomic Encyclopedia of Type Strains, Phase IV (KMG-IV): sequencing the most valuable type-strain genomes for metagenomic binning, comparative biology and taxonomic classification.</title>
        <authorList>
            <person name="Goeker M."/>
        </authorList>
    </citation>
    <scope>NUCLEOTIDE SEQUENCE [LARGE SCALE GENOMIC DNA]</scope>
    <source>
        <strain evidence="3 4">DSM 23562</strain>
    </source>
</reference>
<feature type="transmembrane region" description="Helical" evidence="2">
    <location>
        <begin position="12"/>
        <end position="32"/>
    </location>
</feature>
<evidence type="ECO:0008006" key="5">
    <source>
        <dbReference type="Google" id="ProtNLM"/>
    </source>
</evidence>
<comment type="caution">
    <text evidence="3">The sequence shown here is derived from an EMBL/GenBank/DDBJ whole genome shotgun (WGS) entry which is preliminary data.</text>
</comment>
<feature type="repeat" description="ANK" evidence="1">
    <location>
        <begin position="154"/>
        <end position="181"/>
    </location>
</feature>
<dbReference type="SMART" id="SM00248">
    <property type="entry name" value="ANK"/>
    <property type="match status" value="3"/>
</dbReference>
<dbReference type="InterPro" id="IPR002110">
    <property type="entry name" value="Ankyrin_rpt"/>
</dbReference>
<proteinExistence type="predicted"/>
<dbReference type="EMBL" id="JACHGW010000004">
    <property type="protein sequence ID" value="MBB6052512.1"/>
    <property type="molecule type" value="Genomic_DNA"/>
</dbReference>
<keyword evidence="4" id="KW-1185">Reference proteome</keyword>
<keyword evidence="2" id="KW-0472">Membrane</keyword>
<feature type="transmembrane region" description="Helical" evidence="2">
    <location>
        <begin position="38"/>
        <end position="60"/>
    </location>
</feature>
<dbReference type="PROSITE" id="PS50088">
    <property type="entry name" value="ANK_REPEAT"/>
    <property type="match status" value="2"/>
</dbReference>
<protein>
    <recommendedName>
        <fullName evidence="5">Ankyrin repeat protein</fullName>
    </recommendedName>
</protein>
<dbReference type="PROSITE" id="PS50297">
    <property type="entry name" value="ANK_REP_REGION"/>
    <property type="match status" value="2"/>
</dbReference>
<gene>
    <name evidence="3" type="ORF">HNQ39_004333</name>
</gene>